<dbReference type="OrthoDB" id="1660052at2"/>
<accession>I0GRY5</accession>
<keyword evidence="1" id="KW-0175">Coiled coil</keyword>
<dbReference type="HOGENOM" id="CLU_335828_0_0_9"/>
<evidence type="ECO:0000256" key="1">
    <source>
        <dbReference type="SAM" id="Coils"/>
    </source>
</evidence>
<evidence type="ECO:0000313" key="3">
    <source>
        <dbReference type="Proteomes" id="UP000007887"/>
    </source>
</evidence>
<proteinExistence type="predicted"/>
<dbReference type="Proteomes" id="UP000007887">
    <property type="component" value="Chromosome"/>
</dbReference>
<dbReference type="RefSeq" id="WP_014424953.1">
    <property type="nucleotide sequence ID" value="NC_017068.1"/>
</dbReference>
<organism evidence="2 3">
    <name type="scientific">Selenomonas ruminantium subsp. lactilytica (strain NBRC 103574 / TAM6421)</name>
    <dbReference type="NCBI Taxonomy" id="927704"/>
    <lineage>
        <taxon>Bacteria</taxon>
        <taxon>Bacillati</taxon>
        <taxon>Bacillota</taxon>
        <taxon>Negativicutes</taxon>
        <taxon>Selenomonadales</taxon>
        <taxon>Selenomonadaceae</taxon>
        <taxon>Selenomonas</taxon>
    </lineage>
</organism>
<protein>
    <submittedName>
        <fullName evidence="2">Putative phage tail tape measure protein</fullName>
    </submittedName>
</protein>
<feature type="coiled-coil region" evidence="1">
    <location>
        <begin position="64"/>
        <end position="138"/>
    </location>
</feature>
<reference evidence="2 3" key="1">
    <citation type="submission" date="2011-10" db="EMBL/GenBank/DDBJ databases">
        <title>Whole genome sequence of Selenomonas ruminantium subsp. lactilytica TAM6421.</title>
        <authorList>
            <person name="Oguchi A."/>
            <person name="Ankai A."/>
            <person name="Kaneko J."/>
            <person name="Yamada-Narita S."/>
            <person name="Fukui S."/>
            <person name="Takahashi M."/>
            <person name="Onodera T."/>
            <person name="Kojima S."/>
            <person name="Fushimi T."/>
            <person name="Abe N."/>
            <person name="Kamio Y."/>
            <person name="Yamazaki S."/>
            <person name="Fujita N."/>
        </authorList>
    </citation>
    <scope>NUCLEOTIDE SEQUENCE [LARGE SCALE GENOMIC DNA]</scope>
    <source>
        <strain evidence="3">NBRC 103574 / TAM6421</strain>
    </source>
</reference>
<dbReference type="EMBL" id="AP012292">
    <property type="protein sequence ID" value="BAL83522.1"/>
    <property type="molecule type" value="Genomic_DNA"/>
</dbReference>
<dbReference type="AlphaFoldDB" id="I0GRY5"/>
<dbReference type="eggNOG" id="COG4805">
    <property type="taxonomic scope" value="Bacteria"/>
</dbReference>
<dbReference type="PATRIC" id="fig|927704.6.peg.1883"/>
<dbReference type="KEGG" id="sri:SELR_18140"/>
<name>I0GRY5_SELRL</name>
<evidence type="ECO:0000313" key="2">
    <source>
        <dbReference type="EMBL" id="BAL83522.1"/>
    </source>
</evidence>
<gene>
    <name evidence="2" type="ordered locus">SELR_18140</name>
</gene>
<sequence length="910" mass="99951">MAKGQSIEELYIGLGLDISELQLGFELAGKTVNQTISRLNSENKQVKLKADIDLAKLEGAGSAIDKLNVKEQSLTRQIDIQKQKLDILANAYKSAQNADKAKGLTEESSLTRGAHTNYLRQAQEVEKLNAALRKVQAEQAKIGAGAQEVGKIAKASQTAKAGIDGLSKGYGTLTAKATAFMAIATTGAGLFNITNASMQAGENLYKLTQRLHLSTAEAGQLSRLFSVAGISIQGIIPFFSQLDKKILSSKNGVDETSSALRKFGVRLTDTQGNLLPINQQLDQLAKGYEKAAQAGKLEEFQAQVLGRRGAELIPLLEDYNDNMRIASSIKTTGLLNPKEAHELSLEWRRMKAEAGQLQSAMGASLMPIAKDVMPEVADGLKELVNVISSNKDTIKETIENWGYALKVLGEIAAFGAEKIGKLIGLMRDGMDEMKWLAKEHPFALRNGLSFGPLGSFALGQYYRNDYEQYKSQQKTYKDIAEGKDTSSIGKTFSDALNKGTGKIDVSELNKYSQLTGQTTDFVKRAWDNTMPSLKKVSELEKENTRAADENAKAQDKAREAMEWRASAAGQLSEAIYKLTHNDIENAQHAMYVQAEKAKAAGVSDDLINQFVNAQSGKIAEEKFRNVTAPMAQAFKTDLQNQLDDIDLQAMDFVQKGASQEQAQAWANARKSRIRSDWDRQVAEQIDSIWKSEYQNQLDRIEREKQAWIQKGLSEVKATQWAEEQKKQIQQNTVRQMFQQQRKYLEAYRDAIASGKGMQGAINAVRAQMRKDAGIKDSDWTTPSEIAGFQNALKAAQSSLIPIYEDSVRSSMVQIMRGNQSEYILPDKSGQAGVYDMSNVTASMDNLGDHIDNATKAIDTISQGNQPTTQNINLNVNVNGFTDGSLQDKFVQAGAEVIANALPDAKVNLSY</sequence>